<dbReference type="SUPFAM" id="SSF53474">
    <property type="entry name" value="alpha/beta-Hydrolases"/>
    <property type="match status" value="1"/>
</dbReference>
<evidence type="ECO:0000259" key="2">
    <source>
        <dbReference type="Pfam" id="PF01764"/>
    </source>
</evidence>
<reference evidence="3 4" key="1">
    <citation type="submission" date="2020-12" db="EMBL/GenBank/DDBJ databases">
        <authorList>
            <person name="Shan Y."/>
        </authorList>
    </citation>
    <scope>NUCLEOTIDE SEQUENCE [LARGE SCALE GENOMIC DNA]</scope>
    <source>
        <strain evidence="4">csc3.9</strain>
    </source>
</reference>
<dbReference type="KEGG" id="snan:I6N98_01955"/>
<evidence type="ECO:0000313" key="3">
    <source>
        <dbReference type="EMBL" id="QQD18662.1"/>
    </source>
</evidence>
<accession>A0A7T4R1M7</accession>
<dbReference type="RefSeq" id="WP_198570153.1">
    <property type="nucleotide sequence ID" value="NZ_CP066167.1"/>
</dbReference>
<dbReference type="InterPro" id="IPR029058">
    <property type="entry name" value="AB_hydrolase_fold"/>
</dbReference>
<dbReference type="Gene3D" id="3.40.50.1820">
    <property type="entry name" value="alpha/beta hydrolase"/>
    <property type="match status" value="1"/>
</dbReference>
<proteinExistence type="predicted"/>
<evidence type="ECO:0000313" key="4">
    <source>
        <dbReference type="Proteomes" id="UP000596063"/>
    </source>
</evidence>
<keyword evidence="4" id="KW-1185">Reference proteome</keyword>
<gene>
    <name evidence="3" type="ORF">I6N98_01955</name>
</gene>
<dbReference type="PROSITE" id="PS51257">
    <property type="entry name" value="PROKAR_LIPOPROTEIN"/>
    <property type="match status" value="1"/>
</dbReference>
<sequence length="269" mass="29855">MIVRSLAWCFLLVLVGCASPTTKLDRRAQTLGFSIAVVKGDGFLHRAYMSGDIDSAKRVHVYLDGDGRPWLWHRQVAEDPTPSSTLVLELMSQDSTASIYLGRPCYFVLERCDDRLWTTARYSPQVVKSMTAAVQQLLRYNEQASISLVGYSGGGALATLMVADLPAVDEVVTVAANLDIDYWVALHGYAPLDDSFNPIESADLAGVRHWHWVGGRDEEVRPEMARRFVERHGGTLREINDFDHRCCWADQWAELLAVSLGAVSGPSAR</sequence>
<name>A0A7T4R1M7_9GAMM</name>
<keyword evidence="1" id="KW-0732">Signal</keyword>
<dbReference type="Pfam" id="PF01764">
    <property type="entry name" value="Lipase_3"/>
    <property type="match status" value="1"/>
</dbReference>
<dbReference type="Proteomes" id="UP000596063">
    <property type="component" value="Chromosome"/>
</dbReference>
<dbReference type="AlphaFoldDB" id="A0A7T4R1M7"/>
<feature type="domain" description="Fungal lipase-type" evidence="2">
    <location>
        <begin position="125"/>
        <end position="165"/>
    </location>
</feature>
<feature type="chain" id="PRO_5032996456" description="Fungal lipase-type domain-containing protein" evidence="1">
    <location>
        <begin position="21"/>
        <end position="269"/>
    </location>
</feature>
<feature type="signal peptide" evidence="1">
    <location>
        <begin position="1"/>
        <end position="20"/>
    </location>
</feature>
<dbReference type="GO" id="GO:0006629">
    <property type="term" value="P:lipid metabolic process"/>
    <property type="evidence" value="ECO:0007669"/>
    <property type="project" value="InterPro"/>
</dbReference>
<dbReference type="EMBL" id="CP066167">
    <property type="protein sequence ID" value="QQD18662.1"/>
    <property type="molecule type" value="Genomic_DNA"/>
</dbReference>
<dbReference type="InterPro" id="IPR002921">
    <property type="entry name" value="Fungal_lipase-type"/>
</dbReference>
<organism evidence="3 4">
    <name type="scientific">Spongiibacter nanhainus</name>
    <dbReference type="NCBI Taxonomy" id="2794344"/>
    <lineage>
        <taxon>Bacteria</taxon>
        <taxon>Pseudomonadati</taxon>
        <taxon>Pseudomonadota</taxon>
        <taxon>Gammaproteobacteria</taxon>
        <taxon>Cellvibrionales</taxon>
        <taxon>Spongiibacteraceae</taxon>
        <taxon>Spongiibacter</taxon>
    </lineage>
</organism>
<protein>
    <recommendedName>
        <fullName evidence="2">Fungal lipase-type domain-containing protein</fullName>
    </recommendedName>
</protein>
<evidence type="ECO:0000256" key="1">
    <source>
        <dbReference type="SAM" id="SignalP"/>
    </source>
</evidence>